<feature type="region of interest" description="Disordered" evidence="12">
    <location>
        <begin position="359"/>
        <end position="482"/>
    </location>
</feature>
<feature type="coiled-coil region" evidence="11">
    <location>
        <begin position="681"/>
        <end position="712"/>
    </location>
</feature>
<dbReference type="EMBL" id="LT554985">
    <property type="protein sequence ID" value="SAM09125.1"/>
    <property type="molecule type" value="Genomic_DNA"/>
</dbReference>
<evidence type="ECO:0000256" key="10">
    <source>
        <dbReference type="ARBA" id="ARBA00075366"/>
    </source>
</evidence>
<feature type="compositionally biased region" description="Polar residues" evidence="12">
    <location>
        <begin position="852"/>
        <end position="872"/>
    </location>
</feature>
<keyword evidence="5" id="KW-1133">Transmembrane helix</keyword>
<feature type="compositionally biased region" description="Low complexity" evidence="12">
    <location>
        <begin position="504"/>
        <end position="517"/>
    </location>
</feature>
<evidence type="ECO:0000313" key="15">
    <source>
        <dbReference type="Proteomes" id="UP000078561"/>
    </source>
</evidence>
<dbReference type="FunFam" id="2.60.120.260:FF:000099">
    <property type="entry name" value="Uncharacterized protein, isoform C"/>
    <property type="match status" value="1"/>
</dbReference>
<feature type="compositionally biased region" description="Acidic residues" evidence="12">
    <location>
        <begin position="371"/>
        <end position="385"/>
    </location>
</feature>
<feature type="compositionally biased region" description="Polar residues" evidence="12">
    <location>
        <begin position="538"/>
        <end position="562"/>
    </location>
</feature>
<comment type="subunit">
    <text evidence="9">Interacts with EMP65.</text>
</comment>
<feature type="compositionally biased region" description="Low complexity" evidence="12">
    <location>
        <begin position="468"/>
        <end position="479"/>
    </location>
</feature>
<dbReference type="OrthoDB" id="266334at2759"/>
<keyword evidence="15" id="KW-1185">Reference proteome</keyword>
<feature type="region of interest" description="Disordered" evidence="12">
    <location>
        <begin position="823"/>
        <end position="946"/>
    </location>
</feature>
<evidence type="ECO:0000256" key="3">
    <source>
        <dbReference type="ARBA" id="ARBA00022729"/>
    </source>
</evidence>
<dbReference type="GO" id="GO:0005789">
    <property type="term" value="C:endoplasmic reticulum membrane"/>
    <property type="evidence" value="ECO:0007669"/>
    <property type="project" value="UniProtKB-SubCell"/>
</dbReference>
<dbReference type="FunCoup" id="A0A168SXU2">
    <property type="interactions" value="35"/>
</dbReference>
<feature type="region of interest" description="Disordered" evidence="12">
    <location>
        <begin position="1"/>
        <end position="164"/>
    </location>
</feature>
<organism evidence="14">
    <name type="scientific">Absidia glauca</name>
    <name type="common">Pin mould</name>
    <dbReference type="NCBI Taxonomy" id="4829"/>
    <lineage>
        <taxon>Eukaryota</taxon>
        <taxon>Fungi</taxon>
        <taxon>Fungi incertae sedis</taxon>
        <taxon>Mucoromycota</taxon>
        <taxon>Mucoromycotina</taxon>
        <taxon>Mucoromycetes</taxon>
        <taxon>Mucorales</taxon>
        <taxon>Cunninghamellaceae</taxon>
        <taxon>Absidia</taxon>
    </lineage>
</organism>
<dbReference type="OMA" id="PMMEYYN"/>
<keyword evidence="11" id="KW-0175">Coiled coil</keyword>
<evidence type="ECO:0000256" key="12">
    <source>
        <dbReference type="SAM" id="MobiDB-lite"/>
    </source>
</evidence>
<feature type="compositionally biased region" description="Low complexity" evidence="12">
    <location>
        <begin position="114"/>
        <end position="131"/>
    </location>
</feature>
<dbReference type="Proteomes" id="UP000078561">
    <property type="component" value="Unassembled WGS sequence"/>
</dbReference>
<dbReference type="InParanoid" id="A0A168SXU2"/>
<feature type="compositionally biased region" description="Polar residues" evidence="12">
    <location>
        <begin position="14"/>
        <end position="43"/>
    </location>
</feature>
<feature type="region of interest" description="Disordered" evidence="12">
    <location>
        <begin position="750"/>
        <end position="786"/>
    </location>
</feature>
<comment type="subcellular location">
    <subcellularLocation>
        <location evidence="1">Endoplasmic reticulum membrane</location>
        <topology evidence="1">Single-pass type I membrane protein</topology>
    </subcellularLocation>
</comment>
<dbReference type="GO" id="GO:0034975">
    <property type="term" value="P:protein folding in endoplasmic reticulum"/>
    <property type="evidence" value="ECO:0007669"/>
    <property type="project" value="TreeGrafter"/>
</dbReference>
<feature type="compositionally biased region" description="Low complexity" evidence="12">
    <location>
        <begin position="45"/>
        <end position="66"/>
    </location>
</feature>
<dbReference type="PANTHER" id="PTHR12953">
    <property type="entry name" value="MEMBRANE PROTEIN CH1 RELATED"/>
    <property type="match status" value="1"/>
</dbReference>
<name>A0A168SXU2_ABSGL</name>
<evidence type="ECO:0000256" key="2">
    <source>
        <dbReference type="ARBA" id="ARBA00022692"/>
    </source>
</evidence>
<feature type="domain" description="SUN" evidence="13">
    <location>
        <begin position="146"/>
        <end position="316"/>
    </location>
</feature>
<feature type="compositionally biased region" description="Basic and acidic residues" evidence="12">
    <location>
        <begin position="752"/>
        <end position="772"/>
    </location>
</feature>
<reference evidence="14" key="1">
    <citation type="submission" date="2016-04" db="EMBL/GenBank/DDBJ databases">
        <authorList>
            <person name="Evans L.H."/>
            <person name="Alamgir A."/>
            <person name="Owens N."/>
            <person name="Weber N.D."/>
            <person name="Virtaneva K."/>
            <person name="Barbian K."/>
            <person name="Babar A."/>
            <person name="Rosenke K."/>
        </authorList>
    </citation>
    <scope>NUCLEOTIDE SEQUENCE [LARGE SCALE GENOMIC DNA]</scope>
    <source>
        <strain evidence="14">CBS 101.48</strain>
    </source>
</reference>
<keyword evidence="7" id="KW-0325">Glycoprotein</keyword>
<feature type="compositionally biased region" description="Low complexity" evidence="12">
    <location>
        <begin position="826"/>
        <end position="841"/>
    </location>
</feature>
<dbReference type="InterPro" id="IPR045120">
    <property type="entry name" value="Suco/Slp1-like"/>
</dbReference>
<accession>A0A168SXU2</accession>
<dbReference type="STRING" id="4829.A0A168SXU2"/>
<dbReference type="InterPro" id="IPR012919">
    <property type="entry name" value="SUN_dom"/>
</dbReference>
<protein>
    <recommendedName>
        <fullName evidence="10">SUN-like protein 1</fullName>
    </recommendedName>
</protein>
<keyword evidence="4" id="KW-0256">Endoplasmic reticulum</keyword>
<evidence type="ECO:0000256" key="6">
    <source>
        <dbReference type="ARBA" id="ARBA00023136"/>
    </source>
</evidence>
<feature type="compositionally biased region" description="Basic and acidic residues" evidence="12">
    <location>
        <begin position="458"/>
        <end position="467"/>
    </location>
</feature>
<keyword evidence="6" id="KW-0472">Membrane</keyword>
<dbReference type="PANTHER" id="PTHR12953:SF0">
    <property type="entry name" value="SUN DOMAIN-CONTAINING OSSIFICATION FACTOR"/>
    <property type="match status" value="1"/>
</dbReference>
<feature type="region of interest" description="Disordered" evidence="12">
    <location>
        <begin position="504"/>
        <end position="615"/>
    </location>
</feature>
<feature type="compositionally biased region" description="Polar residues" evidence="12">
    <location>
        <begin position="400"/>
        <end position="444"/>
    </location>
</feature>
<keyword evidence="2" id="KW-0812">Transmembrane</keyword>
<dbReference type="Gene3D" id="2.60.120.260">
    <property type="entry name" value="Galactose-binding domain-like"/>
    <property type="match status" value="1"/>
</dbReference>
<dbReference type="AlphaFoldDB" id="A0A168SXU2"/>
<evidence type="ECO:0000256" key="11">
    <source>
        <dbReference type="SAM" id="Coils"/>
    </source>
</evidence>
<gene>
    <name evidence="14" type="primary">ABSGL_14799.1 scaffold 14966</name>
</gene>
<keyword evidence="3" id="KW-0732">Signal</keyword>
<evidence type="ECO:0000256" key="8">
    <source>
        <dbReference type="ARBA" id="ARBA00061226"/>
    </source>
</evidence>
<feature type="compositionally biased region" description="Polar residues" evidence="12">
    <location>
        <begin position="575"/>
        <end position="596"/>
    </location>
</feature>
<feature type="compositionally biased region" description="Basic and acidic residues" evidence="12">
    <location>
        <begin position="68"/>
        <end position="95"/>
    </location>
</feature>
<proteinExistence type="inferred from homology"/>
<evidence type="ECO:0000256" key="7">
    <source>
        <dbReference type="ARBA" id="ARBA00023180"/>
    </source>
</evidence>
<evidence type="ECO:0000256" key="1">
    <source>
        <dbReference type="ARBA" id="ARBA00004115"/>
    </source>
</evidence>
<feature type="compositionally biased region" description="Polar residues" evidence="12">
    <location>
        <begin position="773"/>
        <end position="782"/>
    </location>
</feature>
<comment type="similarity">
    <text evidence="8">Belongs to the SLP1 family.</text>
</comment>
<evidence type="ECO:0000256" key="5">
    <source>
        <dbReference type="ARBA" id="ARBA00022989"/>
    </source>
</evidence>
<evidence type="ECO:0000313" key="14">
    <source>
        <dbReference type="EMBL" id="SAM09125.1"/>
    </source>
</evidence>
<dbReference type="PROSITE" id="PS51469">
    <property type="entry name" value="SUN"/>
    <property type="match status" value="1"/>
</dbReference>
<sequence length="946" mass="104965">MHNTDPNDTPPAGHQQQQQHSDYNGQPSKQDASSPPASSTHMSVHNHSPTSHPTSTRPPSSHNNNNGNDRRVTIPSFEEWKKRIRQTEETDDTPRPKRKSTRGAANQGRETIDSVDGGFSDDVGSVFDSSDPNGPVSTSENTYEEGEYIAPQKQQQRRSSNKKHFAQVPLKSLKERFNYAWTICAATVRDVNKEARGAQSILFESKDQYLLNKCSADKFVIINLCEEILIDTIVLANFEFFSSTFKDFRVYVANTYPTKDWQLLGQWQAKNTRDLQVFKVQDSIGWFEYIKIEFLTHYGHEYYCPLSLVRVHGMPMMEYYNAVESQGLSGDGDTETLGDQHLWPADLRDDIIHPQLVTNTSEWFPSKGDDTMDQLDDDDDDDDGENVGHLPGSILPEGTDYQSANTTNLTTNHDGDQQVSDPTLTTTLHQSHSNTDPQPASDSAISPPPVLTPVEPEEPTKSSDIDHATSPATSPTTTTDILPIMDQNQDILDGTSQIMDSITASDNTTSTTDSYIDQQPTNNNTDAPVTTDPVDASVITTTATTNSNESPNRPSSDATMTQPDIPLNTPKPTPDISTSAPIDPTSSEAPSPSITGDETRPKIIPNSHSKEPATQESIYKIIMKRLNALEANATLSQRYLDEQNNMLNDVFTEMERRHQDQLILVLDRLNETASSRIDSMKRRYEQSYGELKQQMETDMREMTAKISILTDQISFEKRVSMAQLAIVVTLFVFLALSRGTMSTLSPVMMAQAEERKRRQSDATRSADKRTSQRDSPASTLTALTKRRLDPSTKIKLGMDGRKAASLEALKLHLAQQADLLPKLPSQQQQQERVPSSSSSSSIDANDKHHQEQQVPRNGRSISLNDITTTSTDDPNDDKAAVKTEVAIDTPVVAPTIDDDTSIDHSKKDDTVKNEPLDSLDIQPADPSLDTQPPQNLTDKPPPTDDA</sequence>
<feature type="compositionally biased region" description="Basic residues" evidence="12">
    <location>
        <begin position="155"/>
        <end position="164"/>
    </location>
</feature>
<evidence type="ECO:0000256" key="4">
    <source>
        <dbReference type="ARBA" id="ARBA00022824"/>
    </source>
</evidence>
<evidence type="ECO:0000259" key="13">
    <source>
        <dbReference type="PROSITE" id="PS51469"/>
    </source>
</evidence>
<feature type="compositionally biased region" description="Polar residues" evidence="12">
    <location>
        <begin position="518"/>
        <end position="528"/>
    </location>
</feature>
<feature type="compositionally biased region" description="Basic and acidic residues" evidence="12">
    <location>
        <begin position="901"/>
        <end position="915"/>
    </location>
</feature>
<feature type="compositionally biased region" description="Polar residues" evidence="12">
    <location>
        <begin position="928"/>
        <end position="937"/>
    </location>
</feature>
<dbReference type="Pfam" id="PF07738">
    <property type="entry name" value="Sad1_UNC"/>
    <property type="match status" value="1"/>
</dbReference>
<evidence type="ECO:0000256" key="9">
    <source>
        <dbReference type="ARBA" id="ARBA00064635"/>
    </source>
</evidence>